<feature type="non-terminal residue" evidence="1">
    <location>
        <position position="1"/>
    </location>
</feature>
<evidence type="ECO:0000313" key="1">
    <source>
        <dbReference type="EMBL" id="KKL62112.1"/>
    </source>
</evidence>
<name>A0A0F9GFZ8_9ZZZZ</name>
<dbReference type="EMBL" id="LAZR01028591">
    <property type="protein sequence ID" value="KKL62112.1"/>
    <property type="molecule type" value="Genomic_DNA"/>
</dbReference>
<proteinExistence type="predicted"/>
<dbReference type="AlphaFoldDB" id="A0A0F9GFZ8"/>
<protein>
    <submittedName>
        <fullName evidence="1">Uncharacterized protein</fullName>
    </submittedName>
</protein>
<gene>
    <name evidence="1" type="ORF">LCGC14_2188410</name>
</gene>
<comment type="caution">
    <text evidence="1">The sequence shown here is derived from an EMBL/GenBank/DDBJ whole genome shotgun (WGS) entry which is preliminary data.</text>
</comment>
<accession>A0A0F9GFZ8</accession>
<reference evidence="1" key="1">
    <citation type="journal article" date="2015" name="Nature">
        <title>Complex archaea that bridge the gap between prokaryotes and eukaryotes.</title>
        <authorList>
            <person name="Spang A."/>
            <person name="Saw J.H."/>
            <person name="Jorgensen S.L."/>
            <person name="Zaremba-Niedzwiedzka K."/>
            <person name="Martijn J."/>
            <person name="Lind A.E."/>
            <person name="van Eijk R."/>
            <person name="Schleper C."/>
            <person name="Guy L."/>
            <person name="Ettema T.J."/>
        </authorList>
    </citation>
    <scope>NUCLEOTIDE SEQUENCE</scope>
</reference>
<sequence length="35" mass="4084">PCKPARYLNDNGTYESLEIFNETDSIQTDIERFCT</sequence>
<organism evidence="1">
    <name type="scientific">marine sediment metagenome</name>
    <dbReference type="NCBI Taxonomy" id="412755"/>
    <lineage>
        <taxon>unclassified sequences</taxon>
        <taxon>metagenomes</taxon>
        <taxon>ecological metagenomes</taxon>
    </lineage>
</organism>